<dbReference type="GO" id="GO:0016020">
    <property type="term" value="C:membrane"/>
    <property type="evidence" value="ECO:0007669"/>
    <property type="project" value="TreeGrafter"/>
</dbReference>
<keyword evidence="3" id="KW-0813">Transport</keyword>
<dbReference type="InterPro" id="IPR011701">
    <property type="entry name" value="MFS"/>
</dbReference>
<dbReference type="GO" id="GO:0022857">
    <property type="term" value="F:transmembrane transporter activity"/>
    <property type="evidence" value="ECO:0007669"/>
    <property type="project" value="InterPro"/>
</dbReference>
<organism evidence="10 11">
    <name type="scientific">[Candida] railenensis</name>
    <dbReference type="NCBI Taxonomy" id="45579"/>
    <lineage>
        <taxon>Eukaryota</taxon>
        <taxon>Fungi</taxon>
        <taxon>Dikarya</taxon>
        <taxon>Ascomycota</taxon>
        <taxon>Saccharomycotina</taxon>
        <taxon>Pichiomycetes</taxon>
        <taxon>Debaryomycetaceae</taxon>
        <taxon>Kurtzmaniella</taxon>
    </lineage>
</organism>
<evidence type="ECO:0000256" key="3">
    <source>
        <dbReference type="ARBA" id="ARBA00022448"/>
    </source>
</evidence>
<keyword evidence="6 8" id="KW-0472">Membrane</keyword>
<comment type="caution">
    <text evidence="10">The sequence shown here is derived from an EMBL/GenBank/DDBJ whole genome shotgun (WGS) entry which is preliminary data.</text>
</comment>
<feature type="transmembrane region" description="Helical" evidence="8">
    <location>
        <begin position="44"/>
        <end position="62"/>
    </location>
</feature>
<gene>
    <name evidence="10" type="ORF">CLIB1423_20S01618</name>
</gene>
<evidence type="ECO:0000256" key="1">
    <source>
        <dbReference type="ARBA" id="ARBA00004127"/>
    </source>
</evidence>
<feature type="transmembrane region" description="Helical" evidence="8">
    <location>
        <begin position="297"/>
        <end position="323"/>
    </location>
</feature>
<feature type="transmembrane region" description="Helical" evidence="8">
    <location>
        <begin position="428"/>
        <end position="446"/>
    </location>
</feature>
<dbReference type="PANTHER" id="PTHR23514">
    <property type="entry name" value="BYPASS OF STOP CODON PROTEIN 6"/>
    <property type="match status" value="1"/>
</dbReference>
<evidence type="ECO:0000313" key="11">
    <source>
        <dbReference type="Proteomes" id="UP000837801"/>
    </source>
</evidence>
<feature type="transmembrane region" description="Helical" evidence="8">
    <location>
        <begin position="82"/>
        <end position="102"/>
    </location>
</feature>
<evidence type="ECO:0000256" key="2">
    <source>
        <dbReference type="ARBA" id="ARBA00008335"/>
    </source>
</evidence>
<evidence type="ECO:0000259" key="9">
    <source>
        <dbReference type="PROSITE" id="PS50850"/>
    </source>
</evidence>
<dbReference type="PANTHER" id="PTHR23514:SF3">
    <property type="entry name" value="BYPASS OF STOP CODON PROTEIN 6"/>
    <property type="match status" value="1"/>
</dbReference>
<dbReference type="GO" id="GO:0012505">
    <property type="term" value="C:endomembrane system"/>
    <property type="evidence" value="ECO:0007669"/>
    <property type="project" value="UniProtKB-SubCell"/>
</dbReference>
<dbReference type="AlphaFoldDB" id="A0A9P0W0F8"/>
<dbReference type="InterPro" id="IPR036259">
    <property type="entry name" value="MFS_trans_sf"/>
</dbReference>
<accession>A0A9P0W0F8</accession>
<evidence type="ECO:0000256" key="7">
    <source>
        <dbReference type="SAM" id="MobiDB-lite"/>
    </source>
</evidence>
<dbReference type="SUPFAM" id="SSF103473">
    <property type="entry name" value="MFS general substrate transporter"/>
    <property type="match status" value="1"/>
</dbReference>
<evidence type="ECO:0000256" key="8">
    <source>
        <dbReference type="SAM" id="Phobius"/>
    </source>
</evidence>
<name>A0A9P0W0F8_9ASCO</name>
<feature type="transmembrane region" description="Helical" evidence="8">
    <location>
        <begin position="109"/>
        <end position="129"/>
    </location>
</feature>
<feature type="transmembrane region" description="Helical" evidence="8">
    <location>
        <begin position="171"/>
        <end position="192"/>
    </location>
</feature>
<feature type="transmembrane region" description="Helical" evidence="8">
    <location>
        <begin position="392"/>
        <end position="416"/>
    </location>
</feature>
<feature type="compositionally biased region" description="Acidic residues" evidence="7">
    <location>
        <begin position="271"/>
        <end position="283"/>
    </location>
</feature>
<evidence type="ECO:0000256" key="6">
    <source>
        <dbReference type="ARBA" id="ARBA00023136"/>
    </source>
</evidence>
<evidence type="ECO:0000313" key="10">
    <source>
        <dbReference type="EMBL" id="CAH2354994.1"/>
    </source>
</evidence>
<evidence type="ECO:0000256" key="5">
    <source>
        <dbReference type="ARBA" id="ARBA00022989"/>
    </source>
</evidence>
<dbReference type="OrthoDB" id="413079at2759"/>
<comment type="subcellular location">
    <subcellularLocation>
        <location evidence="1">Endomembrane system</location>
        <topology evidence="1">Multi-pass membrane protein</topology>
    </subcellularLocation>
</comment>
<keyword evidence="4 8" id="KW-0812">Transmembrane</keyword>
<comment type="similarity">
    <text evidence="2">Belongs to the major facilitator superfamily.</text>
</comment>
<dbReference type="Pfam" id="PF07690">
    <property type="entry name" value="MFS_1"/>
    <property type="match status" value="1"/>
</dbReference>
<evidence type="ECO:0000256" key="4">
    <source>
        <dbReference type="ARBA" id="ARBA00022692"/>
    </source>
</evidence>
<dbReference type="Proteomes" id="UP000837801">
    <property type="component" value="Unassembled WGS sequence"/>
</dbReference>
<feature type="transmembrane region" description="Helical" evidence="8">
    <location>
        <begin position="458"/>
        <end position="477"/>
    </location>
</feature>
<dbReference type="InterPro" id="IPR020846">
    <property type="entry name" value="MFS_dom"/>
</dbReference>
<keyword evidence="5 8" id="KW-1133">Transmembrane helix</keyword>
<feature type="transmembrane region" description="Helical" evidence="8">
    <location>
        <begin position="204"/>
        <end position="223"/>
    </location>
</feature>
<feature type="region of interest" description="Disordered" evidence="7">
    <location>
        <begin position="244"/>
        <end position="284"/>
    </location>
</feature>
<keyword evidence="11" id="KW-1185">Reference proteome</keyword>
<proteinExistence type="inferred from homology"/>
<reference evidence="10" key="1">
    <citation type="submission" date="2022-03" db="EMBL/GenBank/DDBJ databases">
        <authorList>
            <person name="Legras J.-L."/>
            <person name="Devillers H."/>
            <person name="Grondin C."/>
        </authorList>
    </citation>
    <scope>NUCLEOTIDE SEQUENCE</scope>
    <source>
        <strain evidence="10">CLIB 1423</strain>
    </source>
</reference>
<feature type="transmembrane region" description="Helical" evidence="8">
    <location>
        <begin position="335"/>
        <end position="355"/>
    </location>
</feature>
<dbReference type="FunFam" id="1.20.1250.20:FF:000286">
    <property type="entry name" value="MFS efflux transporter"/>
    <property type="match status" value="1"/>
</dbReference>
<dbReference type="PROSITE" id="PS50850">
    <property type="entry name" value="MFS"/>
    <property type="match status" value="1"/>
</dbReference>
<protein>
    <submittedName>
        <fullName evidence="10">Bypass of stop codon protein 6</fullName>
    </submittedName>
</protein>
<feature type="transmembrane region" description="Helical" evidence="8">
    <location>
        <begin position="367"/>
        <end position="386"/>
    </location>
</feature>
<dbReference type="InterPro" id="IPR051788">
    <property type="entry name" value="MFS_Transporter"/>
</dbReference>
<feature type="domain" description="Major facilitator superfamily (MFS) profile" evidence="9">
    <location>
        <begin position="48"/>
        <end position="490"/>
    </location>
</feature>
<dbReference type="Gene3D" id="1.20.1250.20">
    <property type="entry name" value="MFS general substrate transporter like domains"/>
    <property type="match status" value="2"/>
</dbReference>
<feature type="transmembrane region" description="Helical" evidence="8">
    <location>
        <begin position="135"/>
        <end position="159"/>
    </location>
</feature>
<dbReference type="EMBL" id="CAKXYY010000020">
    <property type="protein sequence ID" value="CAH2354994.1"/>
    <property type="molecule type" value="Genomic_DNA"/>
</dbReference>
<sequence>MIDTSNDDISEPFIHSLDKDVKHTVLFEDELIVMDSADWRNSMLLRFQILGGYFAFAFFGLADQTVGTLIPIYQDHYKINDVQTSMIFLALTSGYFSMAFLSGWSHTNLGVRGVVVMGMSCMIFSFIIISTDPPFFLVVVCYVFSGLGVGGLDASLGTWMGNLVDSNEIMGILHGFYGIGCMISPPVITSLLERKSNPWHWNSFYLVLACLGCSILAFLILTYRNETAKKYKYINVMKGRKNRKDPLQGENEEDEFELDSLSGSTNRPDVEGDESEEDQEDDDTHVSISEVIKSPMVWALAFALFTYVGNEVAFGSWLITYLTRIKKFSYKHSSYLASTFWIGLTAGRIVLGFVTTRAFKTELKANFAYVILTLAGYFSFWVLTATTSNELVIYPSVFFTGVVVGPIFPTVIVCALKLLPHRLQTASIGFICAFGGGGGAVIPFLMGLVAESKLGLEWFPLINVIVSGLVACMWIFIMKKYGSNFSANTI</sequence>